<accession>A0A545VIV0</accession>
<dbReference type="OrthoDB" id="4866428at2759"/>
<protein>
    <submittedName>
        <fullName evidence="2">Uncharacterized protein</fullName>
    </submittedName>
</protein>
<reference evidence="2 3" key="1">
    <citation type="journal article" date="2019" name="Appl. Microbiol. Biotechnol.">
        <title>Genome sequence of Isaria javanica and comparative genome analysis insights into family S53 peptidase evolution in fungal entomopathogens.</title>
        <authorList>
            <person name="Lin R."/>
            <person name="Zhang X."/>
            <person name="Xin B."/>
            <person name="Zou M."/>
            <person name="Gao Y."/>
            <person name="Qin F."/>
            <person name="Hu Q."/>
            <person name="Xie B."/>
            <person name="Cheng X."/>
        </authorList>
    </citation>
    <scope>NUCLEOTIDE SEQUENCE [LARGE SCALE GENOMIC DNA]</scope>
    <source>
        <strain evidence="2 3">IJ1G</strain>
    </source>
</reference>
<name>A0A545VIV0_9HYPO</name>
<sequence length="111" mass="12162">MPQRKAETRKTSGAAANPTTKPSAALLAAKQGLTLTWQEAAKWQRKKYILSGYQFENSDYLTILTSLTSLHSETCNMYTHLIGALLLPFIATTVMRGLADPQSSPAASYVR</sequence>
<gene>
    <name evidence="2" type="ORF">IF1G_11193</name>
</gene>
<keyword evidence="3" id="KW-1185">Reference proteome</keyword>
<dbReference type="AlphaFoldDB" id="A0A545VIV0"/>
<feature type="region of interest" description="Disordered" evidence="1">
    <location>
        <begin position="1"/>
        <end position="22"/>
    </location>
</feature>
<evidence type="ECO:0000313" key="2">
    <source>
        <dbReference type="EMBL" id="TQV90151.1"/>
    </source>
</evidence>
<comment type="caution">
    <text evidence="2">The sequence shown here is derived from an EMBL/GenBank/DDBJ whole genome shotgun (WGS) entry which is preliminary data.</text>
</comment>
<dbReference type="EMBL" id="SPUK01000034">
    <property type="protein sequence ID" value="TQV90151.1"/>
    <property type="molecule type" value="Genomic_DNA"/>
</dbReference>
<dbReference type="STRING" id="43265.A0A545VIV0"/>
<feature type="compositionally biased region" description="Basic and acidic residues" evidence="1">
    <location>
        <begin position="1"/>
        <end position="10"/>
    </location>
</feature>
<dbReference type="Proteomes" id="UP000315783">
    <property type="component" value="Unassembled WGS sequence"/>
</dbReference>
<proteinExistence type="predicted"/>
<evidence type="ECO:0000313" key="3">
    <source>
        <dbReference type="Proteomes" id="UP000315783"/>
    </source>
</evidence>
<organism evidence="2 3">
    <name type="scientific">Cordyceps javanica</name>
    <dbReference type="NCBI Taxonomy" id="43265"/>
    <lineage>
        <taxon>Eukaryota</taxon>
        <taxon>Fungi</taxon>
        <taxon>Dikarya</taxon>
        <taxon>Ascomycota</taxon>
        <taxon>Pezizomycotina</taxon>
        <taxon>Sordariomycetes</taxon>
        <taxon>Hypocreomycetidae</taxon>
        <taxon>Hypocreales</taxon>
        <taxon>Cordycipitaceae</taxon>
        <taxon>Cordyceps</taxon>
    </lineage>
</organism>
<evidence type="ECO:0000256" key="1">
    <source>
        <dbReference type="SAM" id="MobiDB-lite"/>
    </source>
</evidence>